<feature type="compositionally biased region" description="Low complexity" evidence="7">
    <location>
        <begin position="564"/>
        <end position="580"/>
    </location>
</feature>
<dbReference type="EMBL" id="CP090958">
    <property type="protein sequence ID" value="WGW11752.1"/>
    <property type="molecule type" value="Genomic_DNA"/>
</dbReference>
<evidence type="ECO:0000259" key="9">
    <source>
        <dbReference type="PROSITE" id="PS50011"/>
    </source>
</evidence>
<dbReference type="Gene3D" id="3.30.200.20">
    <property type="entry name" value="Phosphorylase Kinase, domain 1"/>
    <property type="match status" value="1"/>
</dbReference>
<evidence type="ECO:0000256" key="1">
    <source>
        <dbReference type="ARBA" id="ARBA00012513"/>
    </source>
</evidence>
<feature type="compositionally biased region" description="Acidic residues" evidence="7">
    <location>
        <begin position="529"/>
        <end position="541"/>
    </location>
</feature>
<dbReference type="EC" id="2.7.11.1" evidence="1"/>
<dbReference type="SUPFAM" id="SSF56112">
    <property type="entry name" value="Protein kinase-like (PK-like)"/>
    <property type="match status" value="1"/>
</dbReference>
<keyword evidence="3 10" id="KW-0808">Transferase</keyword>
<evidence type="ECO:0000256" key="3">
    <source>
        <dbReference type="ARBA" id="ARBA00022679"/>
    </source>
</evidence>
<dbReference type="InterPro" id="IPR008271">
    <property type="entry name" value="Ser/Thr_kinase_AS"/>
</dbReference>
<keyword evidence="8" id="KW-0812">Transmembrane</keyword>
<feature type="compositionally biased region" description="Acidic residues" evidence="7">
    <location>
        <begin position="429"/>
        <end position="443"/>
    </location>
</feature>
<organism evidence="10 11">
    <name type="scientific">Saxibacter everestensis</name>
    <dbReference type="NCBI Taxonomy" id="2909229"/>
    <lineage>
        <taxon>Bacteria</taxon>
        <taxon>Bacillati</taxon>
        <taxon>Actinomycetota</taxon>
        <taxon>Actinomycetes</taxon>
        <taxon>Micrococcales</taxon>
        <taxon>Brevibacteriaceae</taxon>
        <taxon>Saxibacter</taxon>
    </lineage>
</organism>
<dbReference type="PROSITE" id="PS00108">
    <property type="entry name" value="PROTEIN_KINASE_ST"/>
    <property type="match status" value="1"/>
</dbReference>
<dbReference type="InterPro" id="IPR000719">
    <property type="entry name" value="Prot_kinase_dom"/>
</dbReference>
<dbReference type="InterPro" id="IPR011009">
    <property type="entry name" value="Kinase-like_dom_sf"/>
</dbReference>
<evidence type="ECO:0000256" key="5">
    <source>
        <dbReference type="ARBA" id="ARBA00022777"/>
    </source>
</evidence>
<dbReference type="PROSITE" id="PS50011">
    <property type="entry name" value="PROTEIN_KINASE_DOM"/>
    <property type="match status" value="1"/>
</dbReference>
<dbReference type="PANTHER" id="PTHR43289">
    <property type="entry name" value="MITOGEN-ACTIVATED PROTEIN KINASE KINASE KINASE 20-RELATED"/>
    <property type="match status" value="1"/>
</dbReference>
<evidence type="ECO:0000256" key="7">
    <source>
        <dbReference type="SAM" id="MobiDB-lite"/>
    </source>
</evidence>
<feature type="domain" description="Protein kinase" evidence="9">
    <location>
        <begin position="13"/>
        <end position="269"/>
    </location>
</feature>
<evidence type="ECO:0000256" key="2">
    <source>
        <dbReference type="ARBA" id="ARBA00022527"/>
    </source>
</evidence>
<keyword evidence="8" id="KW-0472">Membrane</keyword>
<evidence type="ECO:0000256" key="4">
    <source>
        <dbReference type="ARBA" id="ARBA00022741"/>
    </source>
</evidence>
<keyword evidence="11" id="KW-1185">Reference proteome</keyword>
<proteinExistence type="predicted"/>
<evidence type="ECO:0000256" key="8">
    <source>
        <dbReference type="SAM" id="Phobius"/>
    </source>
</evidence>
<evidence type="ECO:0000256" key="6">
    <source>
        <dbReference type="ARBA" id="ARBA00022840"/>
    </source>
</evidence>
<keyword evidence="8" id="KW-1133">Transmembrane helix</keyword>
<evidence type="ECO:0000313" key="11">
    <source>
        <dbReference type="Proteomes" id="UP001209083"/>
    </source>
</evidence>
<sequence>MRPASGVVLGNRYKLTERIAVGGMGEVWKGDDVVLSRVVAAKILKEEYTGDPSFLERFRAEARNMGALSNPGIAGVYDYGEEDNSPYLVMEYVPGEPLSAILDRDPQLSVDRTLDYVSQAALALHAAHQAGVVHRDVKPGNILITPDERVKITDFGIARVTDQVPLTKTGQVMGTAQYLAPEQATGKPAAPSSDIYALGVIAYEALVGERPFTGDSQVAIAMAQVNEAHPPLPDSVPEPVRRLVDCLLAKKPTDRPQEARSLAAAADALRRNDVAAAESAVPEMITDGGATQATTVMDSGPTQATTVVPAAAFGAGAAAGAAAGGRHTQNFDDVVGAGGEYAASDVYGDGDPDAEQVDEKKKMSKGKIAAIVIGILLLLVLLGILLANTVFKPTAPPPTETSSAPTTVVTRTETTEEESPSSPPPPQETTEEPEQTETSEPADETVTINPDDYIGRAGDEVAQDLIAKGLQVRQVQVESDRDFGLVDGIRPGGDGYTFTEGETVTVEVSRGNEPDPSETETSEQPTTPEDTEGETDNDDGGEGNGNGRDNSGRNGNGNGGGEGSLNDTTAENTGAGTTNNSHSEKL</sequence>
<feature type="compositionally biased region" description="Low complexity" evidence="7">
    <location>
        <begin position="400"/>
        <end position="412"/>
    </location>
</feature>
<accession>A0ABY8QRX5</accession>
<feature type="compositionally biased region" description="Low complexity" evidence="7">
    <location>
        <begin position="499"/>
        <end position="508"/>
    </location>
</feature>
<keyword evidence="5 10" id="KW-0418">Kinase</keyword>
<dbReference type="PANTHER" id="PTHR43289:SF6">
    <property type="entry name" value="SERINE_THREONINE-PROTEIN KINASE NEKL-3"/>
    <property type="match status" value="1"/>
</dbReference>
<dbReference type="Pfam" id="PF00069">
    <property type="entry name" value="Pkinase"/>
    <property type="match status" value="1"/>
</dbReference>
<dbReference type="SMART" id="SM00220">
    <property type="entry name" value="S_TKc"/>
    <property type="match status" value="1"/>
</dbReference>
<dbReference type="Gene3D" id="1.10.510.10">
    <property type="entry name" value="Transferase(Phosphotransferase) domain 1"/>
    <property type="match status" value="1"/>
</dbReference>
<dbReference type="Proteomes" id="UP001209083">
    <property type="component" value="Chromosome"/>
</dbReference>
<dbReference type="GO" id="GO:0004674">
    <property type="term" value="F:protein serine/threonine kinase activity"/>
    <property type="evidence" value="ECO:0007669"/>
    <property type="project" value="UniProtKB-EC"/>
</dbReference>
<name>A0ABY8QRX5_9MICO</name>
<keyword evidence="6" id="KW-0067">ATP-binding</keyword>
<dbReference type="RefSeq" id="WP_349638543.1">
    <property type="nucleotide sequence ID" value="NZ_CP090958.1"/>
</dbReference>
<evidence type="ECO:0000313" key="10">
    <source>
        <dbReference type="EMBL" id="WGW11752.1"/>
    </source>
</evidence>
<feature type="compositionally biased region" description="Gly residues" evidence="7">
    <location>
        <begin position="554"/>
        <end position="563"/>
    </location>
</feature>
<gene>
    <name evidence="10" type="ORF">LWF01_16915</name>
</gene>
<feature type="region of interest" description="Disordered" evidence="7">
    <location>
        <begin position="393"/>
        <end position="454"/>
    </location>
</feature>
<feature type="region of interest" description="Disordered" evidence="7">
    <location>
        <begin position="484"/>
        <end position="586"/>
    </location>
</feature>
<keyword evidence="2" id="KW-0723">Serine/threonine-protein kinase</keyword>
<feature type="transmembrane region" description="Helical" evidence="8">
    <location>
        <begin position="368"/>
        <end position="391"/>
    </location>
</feature>
<keyword evidence="4" id="KW-0547">Nucleotide-binding</keyword>
<reference evidence="10 11" key="1">
    <citation type="submission" date="2023-05" db="EMBL/GenBank/DDBJ databases">
        <title>Lithophilousrod everest ZFBP1038 complete genpme.</title>
        <authorList>
            <person name="Tian M."/>
        </authorList>
    </citation>
    <scope>NUCLEOTIDE SEQUENCE [LARGE SCALE GENOMIC DNA]</scope>
    <source>
        <strain evidence="10 11">ZFBP1038</strain>
    </source>
</reference>
<protein>
    <recommendedName>
        <fullName evidence="1">non-specific serine/threonine protein kinase</fullName>
        <ecNumber evidence="1">2.7.11.1</ecNumber>
    </recommendedName>
</protein>
<dbReference type="CDD" id="cd14014">
    <property type="entry name" value="STKc_PknB_like"/>
    <property type="match status" value="1"/>
</dbReference>